<keyword evidence="4 5" id="KW-0472">Membrane</keyword>
<accession>A0A0P9DF35</accession>
<keyword evidence="2 5" id="KW-0812">Transmembrane</keyword>
<evidence type="ECO:0000256" key="3">
    <source>
        <dbReference type="ARBA" id="ARBA00022989"/>
    </source>
</evidence>
<evidence type="ECO:0000313" key="6">
    <source>
        <dbReference type="EMBL" id="KPV48670.1"/>
    </source>
</evidence>
<name>A0A0P9DF35_9CHLR</name>
<dbReference type="GO" id="GO:0016020">
    <property type="term" value="C:membrane"/>
    <property type="evidence" value="ECO:0007669"/>
    <property type="project" value="UniProtKB-SubCell"/>
</dbReference>
<comment type="subcellular location">
    <subcellularLocation>
        <location evidence="1">Membrane</location>
        <topology evidence="1">Multi-pass membrane protein</topology>
    </subcellularLocation>
</comment>
<feature type="transmembrane region" description="Helical" evidence="5">
    <location>
        <begin position="38"/>
        <end position="59"/>
    </location>
</feature>
<sequence>MSIDLALLVLRILVGLVVAAHGAQKLFGWGGGPGMKGFTGMMGAMGLQPAWLWGLLGGLG</sequence>
<dbReference type="PATRIC" id="fig|186479.3.peg.5001"/>
<gene>
    <name evidence="6" type="ORF">SE17_36820</name>
</gene>
<evidence type="ECO:0000256" key="5">
    <source>
        <dbReference type="SAM" id="Phobius"/>
    </source>
</evidence>
<keyword evidence="3 5" id="KW-1133">Transmembrane helix</keyword>
<protein>
    <recommendedName>
        <fullName evidence="8">DoxX family protein</fullName>
    </recommendedName>
</protein>
<evidence type="ECO:0000256" key="2">
    <source>
        <dbReference type="ARBA" id="ARBA00022692"/>
    </source>
</evidence>
<evidence type="ECO:0000313" key="7">
    <source>
        <dbReference type="Proteomes" id="UP000050509"/>
    </source>
</evidence>
<evidence type="ECO:0008006" key="8">
    <source>
        <dbReference type="Google" id="ProtNLM"/>
    </source>
</evidence>
<organism evidence="6 7">
    <name type="scientific">Kouleothrix aurantiaca</name>
    <dbReference type="NCBI Taxonomy" id="186479"/>
    <lineage>
        <taxon>Bacteria</taxon>
        <taxon>Bacillati</taxon>
        <taxon>Chloroflexota</taxon>
        <taxon>Chloroflexia</taxon>
        <taxon>Chloroflexales</taxon>
        <taxon>Roseiflexineae</taxon>
        <taxon>Roseiflexaceae</taxon>
        <taxon>Kouleothrix</taxon>
    </lineage>
</organism>
<evidence type="ECO:0000256" key="1">
    <source>
        <dbReference type="ARBA" id="ARBA00004141"/>
    </source>
</evidence>
<keyword evidence="7" id="KW-1185">Reference proteome</keyword>
<dbReference type="Proteomes" id="UP000050509">
    <property type="component" value="Unassembled WGS sequence"/>
</dbReference>
<reference evidence="6 7" key="1">
    <citation type="submission" date="2015-09" db="EMBL/GenBank/DDBJ databases">
        <title>Draft genome sequence of Kouleothrix aurantiaca JCM 19913.</title>
        <authorList>
            <person name="Hemp J."/>
        </authorList>
    </citation>
    <scope>NUCLEOTIDE SEQUENCE [LARGE SCALE GENOMIC DNA]</scope>
    <source>
        <strain evidence="6 7">COM-B</strain>
    </source>
</reference>
<dbReference type="AlphaFoldDB" id="A0A0P9DF35"/>
<dbReference type="Pfam" id="PF07681">
    <property type="entry name" value="DoxX"/>
    <property type="match status" value="1"/>
</dbReference>
<dbReference type="EMBL" id="LJCR01002478">
    <property type="protein sequence ID" value="KPV48670.1"/>
    <property type="molecule type" value="Genomic_DNA"/>
</dbReference>
<feature type="non-terminal residue" evidence="6">
    <location>
        <position position="60"/>
    </location>
</feature>
<evidence type="ECO:0000256" key="4">
    <source>
        <dbReference type="ARBA" id="ARBA00023136"/>
    </source>
</evidence>
<proteinExistence type="predicted"/>
<dbReference type="InterPro" id="IPR032808">
    <property type="entry name" value="DoxX"/>
</dbReference>
<comment type="caution">
    <text evidence="6">The sequence shown here is derived from an EMBL/GenBank/DDBJ whole genome shotgun (WGS) entry which is preliminary data.</text>
</comment>